<dbReference type="GO" id="GO:0005634">
    <property type="term" value="C:nucleus"/>
    <property type="evidence" value="ECO:0007669"/>
    <property type="project" value="UniProtKB-SubCell"/>
</dbReference>
<evidence type="ECO:0000313" key="9">
    <source>
        <dbReference type="Proteomes" id="UP001487740"/>
    </source>
</evidence>
<feature type="region of interest" description="Disordered" evidence="6">
    <location>
        <begin position="73"/>
        <end position="94"/>
    </location>
</feature>
<feature type="domain" description="DM" evidence="7">
    <location>
        <begin position="107"/>
        <end position="154"/>
    </location>
</feature>
<dbReference type="SUPFAM" id="SSF82927">
    <property type="entry name" value="Cysteine-rich DNA binding domain, (DM domain)"/>
    <property type="match status" value="2"/>
</dbReference>
<gene>
    <name evidence="8" type="ORF">O3P69_007251</name>
</gene>
<keyword evidence="3 5" id="KW-0238">DNA-binding</keyword>
<keyword evidence="1 5" id="KW-0479">Metal-binding</keyword>
<feature type="region of interest" description="Disordered" evidence="6">
    <location>
        <begin position="185"/>
        <end position="254"/>
    </location>
</feature>
<feature type="DNA-binding region" description="DM" evidence="5">
    <location>
        <begin position="107"/>
        <end position="154"/>
    </location>
</feature>
<dbReference type="Proteomes" id="UP001487740">
    <property type="component" value="Unassembled WGS sequence"/>
</dbReference>
<dbReference type="GO" id="GO:0046872">
    <property type="term" value="F:metal ion binding"/>
    <property type="evidence" value="ECO:0007669"/>
    <property type="project" value="UniProtKB-KW"/>
</dbReference>
<reference evidence="8 9" key="1">
    <citation type="submission" date="2023-03" db="EMBL/GenBank/DDBJ databases">
        <title>High-quality genome of Scylla paramamosain provides insights in environmental adaptation.</title>
        <authorList>
            <person name="Zhang L."/>
        </authorList>
    </citation>
    <scope>NUCLEOTIDE SEQUENCE [LARGE SCALE GENOMIC DNA]</scope>
    <source>
        <strain evidence="8">LZ_2023a</strain>
        <tissue evidence="8">Muscle</tissue>
    </source>
</reference>
<dbReference type="AlphaFoldDB" id="A0AAW0V376"/>
<dbReference type="Gene3D" id="4.10.1040.10">
    <property type="entry name" value="DM DNA-binding domain"/>
    <property type="match status" value="2"/>
</dbReference>
<dbReference type="PANTHER" id="PTHR12322:SF115">
    <property type="entry name" value="PROTEIN CBR-MAB-23"/>
    <property type="match status" value="1"/>
</dbReference>
<dbReference type="PANTHER" id="PTHR12322">
    <property type="entry name" value="DOUBLESEX AND MAB-3 RELATED TRANSCRIPTION FACTOR DMRT"/>
    <property type="match status" value="1"/>
</dbReference>
<evidence type="ECO:0000256" key="5">
    <source>
        <dbReference type="PROSITE-ProRule" id="PRU00070"/>
    </source>
</evidence>
<name>A0AAW0V376_SCYPA</name>
<evidence type="ECO:0000256" key="1">
    <source>
        <dbReference type="ARBA" id="ARBA00022723"/>
    </source>
</evidence>
<dbReference type="GO" id="GO:0000981">
    <property type="term" value="F:DNA-binding transcription factor activity, RNA polymerase II-specific"/>
    <property type="evidence" value="ECO:0007669"/>
    <property type="project" value="TreeGrafter"/>
</dbReference>
<comment type="caution">
    <text evidence="8">The sequence shown here is derived from an EMBL/GenBank/DDBJ whole genome shotgun (WGS) entry which is preliminary data.</text>
</comment>
<dbReference type="PROSITE" id="PS50809">
    <property type="entry name" value="DM_2"/>
    <property type="match status" value="1"/>
</dbReference>
<dbReference type="GO" id="GO:0000978">
    <property type="term" value="F:RNA polymerase II cis-regulatory region sequence-specific DNA binding"/>
    <property type="evidence" value="ECO:0007669"/>
    <property type="project" value="TreeGrafter"/>
</dbReference>
<evidence type="ECO:0000256" key="2">
    <source>
        <dbReference type="ARBA" id="ARBA00022833"/>
    </source>
</evidence>
<dbReference type="InterPro" id="IPR036407">
    <property type="entry name" value="DM_DNA-bd_sf"/>
</dbReference>
<evidence type="ECO:0000256" key="3">
    <source>
        <dbReference type="ARBA" id="ARBA00023125"/>
    </source>
</evidence>
<accession>A0AAW0V376</accession>
<keyword evidence="2 5" id="KW-0862">Zinc</keyword>
<dbReference type="SMART" id="SM00301">
    <property type="entry name" value="DM"/>
    <property type="match status" value="2"/>
</dbReference>
<organism evidence="8 9">
    <name type="scientific">Scylla paramamosain</name>
    <name type="common">Mud crab</name>
    <dbReference type="NCBI Taxonomy" id="85552"/>
    <lineage>
        <taxon>Eukaryota</taxon>
        <taxon>Metazoa</taxon>
        <taxon>Ecdysozoa</taxon>
        <taxon>Arthropoda</taxon>
        <taxon>Crustacea</taxon>
        <taxon>Multicrustacea</taxon>
        <taxon>Malacostraca</taxon>
        <taxon>Eumalacostraca</taxon>
        <taxon>Eucarida</taxon>
        <taxon>Decapoda</taxon>
        <taxon>Pleocyemata</taxon>
        <taxon>Brachyura</taxon>
        <taxon>Eubrachyura</taxon>
        <taxon>Portunoidea</taxon>
        <taxon>Portunidae</taxon>
        <taxon>Portuninae</taxon>
        <taxon>Scylla</taxon>
    </lineage>
</organism>
<dbReference type="GO" id="GO:0007548">
    <property type="term" value="P:sex differentiation"/>
    <property type="evidence" value="ECO:0007669"/>
    <property type="project" value="TreeGrafter"/>
</dbReference>
<comment type="subcellular location">
    <subcellularLocation>
        <location evidence="5">Nucleus</location>
    </subcellularLocation>
</comment>
<dbReference type="InterPro" id="IPR001275">
    <property type="entry name" value="DM_DNA-bd"/>
</dbReference>
<proteinExistence type="predicted"/>
<dbReference type="PROSITE" id="PS40000">
    <property type="entry name" value="DM_1"/>
    <property type="match status" value="1"/>
</dbReference>
<keyword evidence="4 5" id="KW-0539">Nucleus</keyword>
<evidence type="ECO:0000256" key="6">
    <source>
        <dbReference type="SAM" id="MobiDB-lite"/>
    </source>
</evidence>
<evidence type="ECO:0000313" key="8">
    <source>
        <dbReference type="EMBL" id="KAK8406464.1"/>
    </source>
</evidence>
<feature type="compositionally biased region" description="Low complexity" evidence="6">
    <location>
        <begin position="222"/>
        <end position="253"/>
    </location>
</feature>
<dbReference type="EMBL" id="JARAKH010000002">
    <property type="protein sequence ID" value="KAK8406464.1"/>
    <property type="molecule type" value="Genomic_DNA"/>
</dbReference>
<dbReference type="Pfam" id="PF00751">
    <property type="entry name" value="DM"/>
    <property type="match status" value="2"/>
</dbReference>
<feature type="compositionally biased region" description="Pro residues" evidence="6">
    <location>
        <begin position="212"/>
        <end position="221"/>
    </location>
</feature>
<feature type="compositionally biased region" description="Low complexity" evidence="6">
    <location>
        <begin position="186"/>
        <end position="197"/>
    </location>
</feature>
<protein>
    <recommendedName>
        <fullName evidence="7">DM domain-containing protein</fullName>
    </recommendedName>
</protein>
<sequence>METEYSGGGGGCGGGDGEKKRRQHCTYCKNHGEHSRKTNHKCKYENCDCLLCKLTRLSRLIMRHQQRLWRHLKDTRRREDAAEAAAGGDSVPYGGAVIPTSTKQQKCDMCRNHGKITEKRAHKNACPFQNCRCALCDLTMKRRNIMRHQQRVRRSQVTSKQHNEAYEYVTQTTEELAQLSDSLRDTSISTTSTTTTPSTPPNPTTPISHPTPATPQAPPIVVPSVSSVSPPSSLSPSPLYSITPTSTTTSPSYKDVQPVESLEKGGYVPCMPRSLVVPEPRGWPPMDPFLHYETEPPTLDAVGFQPLGGANRNLKREREEMPTCAPAHFGDTNLFRDLDFMRGSTLIARDNCVRSMNLHAYDSMTNILDIGAYRDPAFQTPPPLLPPTTAPQKKSRFMLSSEDLHMSYRRGFWGGAQAEAGFAPRDDLPLPYRRLTPSESADVRMRSPPALIPLPQTQPIRPQPVSPLRPPGLHPGMEWDPVTLPCLAYSLLHTRTYTRALPPPHFSLSQVTPLLHPSVP</sequence>
<evidence type="ECO:0000256" key="4">
    <source>
        <dbReference type="ARBA" id="ARBA00023242"/>
    </source>
</evidence>
<evidence type="ECO:0000259" key="7">
    <source>
        <dbReference type="PROSITE" id="PS50809"/>
    </source>
</evidence>
<keyword evidence="9" id="KW-1185">Reference proteome</keyword>
<dbReference type="InterPro" id="IPR026607">
    <property type="entry name" value="DMRT"/>
</dbReference>